<name>A0A6P8NQW7_9HYME</name>
<protein>
    <submittedName>
        <fullName evidence="3">Splicing regulatory glutamine/lysine-rich protein 1-like</fullName>
    </submittedName>
</protein>
<keyword evidence="2" id="KW-1185">Reference proteome</keyword>
<evidence type="ECO:0000313" key="2">
    <source>
        <dbReference type="Proteomes" id="UP000515164"/>
    </source>
</evidence>
<feature type="region of interest" description="Disordered" evidence="1">
    <location>
        <begin position="98"/>
        <end position="165"/>
    </location>
</feature>
<dbReference type="Proteomes" id="UP000515164">
    <property type="component" value="Unplaced"/>
</dbReference>
<feature type="region of interest" description="Disordered" evidence="1">
    <location>
        <begin position="1"/>
        <end position="45"/>
    </location>
</feature>
<feature type="compositionally biased region" description="Basic and acidic residues" evidence="1">
    <location>
        <begin position="14"/>
        <end position="27"/>
    </location>
</feature>
<evidence type="ECO:0000256" key="1">
    <source>
        <dbReference type="SAM" id="MobiDB-lite"/>
    </source>
</evidence>
<feature type="compositionally biased region" description="Basic and acidic residues" evidence="1">
    <location>
        <begin position="141"/>
        <end position="165"/>
    </location>
</feature>
<evidence type="ECO:0000313" key="3">
    <source>
        <dbReference type="RefSeq" id="XP_033316652.1"/>
    </source>
</evidence>
<feature type="compositionally biased region" description="Basic and acidic residues" evidence="1">
    <location>
        <begin position="262"/>
        <end position="279"/>
    </location>
</feature>
<feature type="compositionally biased region" description="Basic and acidic residues" evidence="1">
    <location>
        <begin position="98"/>
        <end position="115"/>
    </location>
</feature>
<sequence>MERGRKNIQTGLQKENEDVRSTGRERGAVWSRGMGLEHGRRTGQSSKEICEMDIGLRYDNTKLYTDRGMQINKNERKALKSAARYEEKALESQKELVKERIKERERERGNGLEGKRARKRKKGLEEVRKGGSQIETEEEQERMTADQIIEERRKREAEEKGERTRESKYNIRYRNIAKEKLPKYLEGRMKWKDRRILARFRCRNETKAREYWKEEGGKRCRLCRRKEEDLRRVIEECEITGGSKDIGKTLNETGEGLAEPKAIIEKRRANDKEEAQQRG</sequence>
<gene>
    <name evidence="3" type="primary">LOC117214572</name>
</gene>
<accession>A0A6P8NQW7</accession>
<proteinExistence type="predicted"/>
<dbReference type="KEGG" id="bbif:117214572"/>
<dbReference type="RefSeq" id="XP_033316652.1">
    <property type="nucleotide sequence ID" value="XM_033460761.1"/>
</dbReference>
<dbReference type="GeneID" id="117214572"/>
<reference evidence="3" key="1">
    <citation type="submission" date="2025-08" db="UniProtKB">
        <authorList>
            <consortium name="RefSeq"/>
        </authorList>
    </citation>
    <scope>IDENTIFICATION</scope>
    <source>
        <tissue evidence="3">Muscle</tissue>
    </source>
</reference>
<organism evidence="2 3">
    <name type="scientific">Bombus bifarius</name>
    <dbReference type="NCBI Taxonomy" id="103933"/>
    <lineage>
        <taxon>Eukaryota</taxon>
        <taxon>Metazoa</taxon>
        <taxon>Ecdysozoa</taxon>
        <taxon>Arthropoda</taxon>
        <taxon>Hexapoda</taxon>
        <taxon>Insecta</taxon>
        <taxon>Pterygota</taxon>
        <taxon>Neoptera</taxon>
        <taxon>Endopterygota</taxon>
        <taxon>Hymenoptera</taxon>
        <taxon>Apocrita</taxon>
        <taxon>Aculeata</taxon>
        <taxon>Apoidea</taxon>
        <taxon>Anthophila</taxon>
        <taxon>Apidae</taxon>
        <taxon>Bombus</taxon>
        <taxon>Pyrobombus</taxon>
    </lineage>
</organism>
<dbReference type="AlphaFoldDB" id="A0A6P8NQW7"/>
<feature type="region of interest" description="Disordered" evidence="1">
    <location>
        <begin position="244"/>
        <end position="279"/>
    </location>
</feature>